<evidence type="ECO:0000313" key="1">
    <source>
        <dbReference type="EMBL" id="KAF5910220.1"/>
    </source>
</evidence>
<sequence length="81" mass="9376">MLMKKLFRSWSEPLALEKQKPESACFSGKASDYSLPTVLVFSSLPQAHMLFFFSTTKEVQRERESEKTSKWEGILVKENTE</sequence>
<comment type="caution">
    <text evidence="1">The sequence shown here is derived from an EMBL/GenBank/DDBJ whole genome shotgun (WGS) entry which is preliminary data.</text>
</comment>
<name>A0A8J4XI16_CLAMG</name>
<reference evidence="1" key="1">
    <citation type="submission" date="2020-07" db="EMBL/GenBank/DDBJ databases">
        <title>Clarias magur genome sequencing, assembly and annotation.</title>
        <authorList>
            <person name="Kushwaha B."/>
            <person name="Kumar R."/>
            <person name="Das P."/>
            <person name="Joshi C.G."/>
            <person name="Kumar D."/>
            <person name="Nagpure N.S."/>
            <person name="Pandey M."/>
            <person name="Agarwal S."/>
            <person name="Srivastava S."/>
            <person name="Singh M."/>
            <person name="Sahoo L."/>
            <person name="Jayasankar P."/>
            <person name="Meher P.K."/>
            <person name="Koringa P.G."/>
            <person name="Iquebal M.A."/>
            <person name="Das S.P."/>
            <person name="Bit A."/>
            <person name="Patnaik S."/>
            <person name="Patel N."/>
            <person name="Shah T.M."/>
            <person name="Hinsu A."/>
            <person name="Jena J.K."/>
        </authorList>
    </citation>
    <scope>NUCLEOTIDE SEQUENCE</scope>
    <source>
        <strain evidence="1">CIFAMagur01</strain>
        <tissue evidence="1">Testis</tissue>
    </source>
</reference>
<proteinExistence type="predicted"/>
<feature type="non-terminal residue" evidence="1">
    <location>
        <position position="81"/>
    </location>
</feature>
<organism evidence="1 2">
    <name type="scientific">Clarias magur</name>
    <name type="common">Asian catfish</name>
    <name type="synonym">Macropteronotus magur</name>
    <dbReference type="NCBI Taxonomy" id="1594786"/>
    <lineage>
        <taxon>Eukaryota</taxon>
        <taxon>Metazoa</taxon>
        <taxon>Chordata</taxon>
        <taxon>Craniata</taxon>
        <taxon>Vertebrata</taxon>
        <taxon>Euteleostomi</taxon>
        <taxon>Actinopterygii</taxon>
        <taxon>Neopterygii</taxon>
        <taxon>Teleostei</taxon>
        <taxon>Ostariophysi</taxon>
        <taxon>Siluriformes</taxon>
        <taxon>Clariidae</taxon>
        <taxon>Clarias</taxon>
    </lineage>
</organism>
<protein>
    <submittedName>
        <fullName evidence="1">Uncharacterized protein</fullName>
    </submittedName>
</protein>
<evidence type="ECO:0000313" key="2">
    <source>
        <dbReference type="Proteomes" id="UP000727407"/>
    </source>
</evidence>
<dbReference type="Proteomes" id="UP000727407">
    <property type="component" value="Unassembled WGS sequence"/>
</dbReference>
<keyword evidence="2" id="KW-1185">Reference proteome</keyword>
<dbReference type="AlphaFoldDB" id="A0A8J4XI16"/>
<gene>
    <name evidence="1" type="ORF">DAT39_000200</name>
</gene>
<accession>A0A8J4XI16</accession>
<dbReference type="EMBL" id="QNUK01000001">
    <property type="protein sequence ID" value="KAF5910220.1"/>
    <property type="molecule type" value="Genomic_DNA"/>
</dbReference>